<dbReference type="GO" id="GO:0051539">
    <property type="term" value="F:4 iron, 4 sulfur cluster binding"/>
    <property type="evidence" value="ECO:0007669"/>
    <property type="project" value="UniProtKB-UniRule"/>
</dbReference>
<keyword evidence="4 9" id="KW-0949">S-adenosyl-L-methionine</keyword>
<evidence type="ECO:0000256" key="1">
    <source>
        <dbReference type="ARBA" id="ARBA00006100"/>
    </source>
</evidence>
<comment type="similarity">
    <text evidence="1">Belongs to the anaerobic coproporphyrinogen-III oxidase family. HemW subfamily.</text>
</comment>
<dbReference type="InterPro" id="IPR006638">
    <property type="entry name" value="Elp3/MiaA/NifB-like_rSAM"/>
</dbReference>
<evidence type="ECO:0000256" key="5">
    <source>
        <dbReference type="ARBA" id="ARBA00022723"/>
    </source>
</evidence>
<dbReference type="SUPFAM" id="SSF102114">
    <property type="entry name" value="Radical SAM enzymes"/>
    <property type="match status" value="1"/>
</dbReference>
<dbReference type="SFLD" id="SFLDF00288">
    <property type="entry name" value="HemN-like__clustered_with_nucl"/>
    <property type="match status" value="1"/>
</dbReference>
<evidence type="ECO:0000256" key="7">
    <source>
        <dbReference type="ARBA" id="ARBA00023014"/>
    </source>
</evidence>
<dbReference type="PANTHER" id="PTHR13932">
    <property type="entry name" value="COPROPORPHYRINIGEN III OXIDASE"/>
    <property type="match status" value="1"/>
</dbReference>
<dbReference type="InterPro" id="IPR013785">
    <property type="entry name" value="Aldolase_TIM"/>
</dbReference>
<keyword evidence="6 9" id="KW-0408">Iron</keyword>
<dbReference type="InterPro" id="IPR058240">
    <property type="entry name" value="rSAM_sf"/>
</dbReference>
<evidence type="ECO:0000256" key="8">
    <source>
        <dbReference type="ARBA" id="ARBA00023186"/>
    </source>
</evidence>
<dbReference type="NCBIfam" id="TIGR00539">
    <property type="entry name" value="hemN_rel"/>
    <property type="match status" value="1"/>
</dbReference>
<evidence type="ECO:0000259" key="10">
    <source>
        <dbReference type="PROSITE" id="PS51918"/>
    </source>
</evidence>
<dbReference type="SMART" id="SM00729">
    <property type="entry name" value="Elp3"/>
    <property type="match status" value="1"/>
</dbReference>
<dbReference type="PANTHER" id="PTHR13932:SF5">
    <property type="entry name" value="RADICAL S-ADENOSYL METHIONINE DOMAIN-CONTAINING PROTEIN 1, MITOCHONDRIAL"/>
    <property type="match status" value="1"/>
</dbReference>
<dbReference type="GO" id="GO:0005737">
    <property type="term" value="C:cytoplasm"/>
    <property type="evidence" value="ECO:0007669"/>
    <property type="project" value="UniProtKB-SubCell"/>
</dbReference>
<feature type="domain" description="Radical SAM core" evidence="10">
    <location>
        <begin position="12"/>
        <end position="248"/>
    </location>
</feature>
<reference evidence="11 12" key="1">
    <citation type="submission" date="2017-09" db="EMBL/GenBank/DDBJ databases">
        <title>Depth-based differentiation of microbial function through sediment-hosted aquifers and enrichment of novel symbionts in the deep terrestrial subsurface.</title>
        <authorList>
            <person name="Probst A.J."/>
            <person name="Ladd B."/>
            <person name="Jarett J.K."/>
            <person name="Geller-Mcgrath D.E."/>
            <person name="Sieber C.M."/>
            <person name="Emerson J.B."/>
            <person name="Anantharaman K."/>
            <person name="Thomas B.C."/>
            <person name="Malmstrom R."/>
            <person name="Stieglmeier M."/>
            <person name="Klingl A."/>
            <person name="Woyke T."/>
            <person name="Ryan C.M."/>
            <person name="Banfield J.F."/>
        </authorList>
    </citation>
    <scope>NUCLEOTIDE SEQUENCE [LARGE SCALE GENOMIC DNA]</scope>
    <source>
        <strain evidence="11">CG23_combo_of_CG06-09_8_20_14_all_34_8</strain>
    </source>
</reference>
<keyword evidence="9" id="KW-0004">4Fe-4S</keyword>
<dbReference type="CDD" id="cd01335">
    <property type="entry name" value="Radical_SAM"/>
    <property type="match status" value="1"/>
</dbReference>
<dbReference type="EMBL" id="PCSR01000035">
    <property type="protein sequence ID" value="PIP53319.1"/>
    <property type="molecule type" value="Genomic_DNA"/>
</dbReference>
<gene>
    <name evidence="11" type="ORF">COX08_01655</name>
</gene>
<evidence type="ECO:0000256" key="6">
    <source>
        <dbReference type="ARBA" id="ARBA00023004"/>
    </source>
</evidence>
<comment type="caution">
    <text evidence="11">The sequence shown here is derived from an EMBL/GenBank/DDBJ whole genome shotgun (WGS) entry which is preliminary data.</text>
</comment>
<dbReference type="InterPro" id="IPR007197">
    <property type="entry name" value="rSAM"/>
</dbReference>
<dbReference type="Pfam" id="PF04055">
    <property type="entry name" value="Radical_SAM"/>
    <property type="match status" value="1"/>
</dbReference>
<evidence type="ECO:0000313" key="12">
    <source>
        <dbReference type="Proteomes" id="UP000229459"/>
    </source>
</evidence>
<keyword evidence="8 9" id="KW-0143">Chaperone</keyword>
<dbReference type="SFLD" id="SFLDS00029">
    <property type="entry name" value="Radical_SAM"/>
    <property type="match status" value="1"/>
</dbReference>
<dbReference type="Pfam" id="PF06969">
    <property type="entry name" value="HemN_C"/>
    <property type="match status" value="1"/>
</dbReference>
<dbReference type="PROSITE" id="PS51918">
    <property type="entry name" value="RADICAL_SAM"/>
    <property type="match status" value="1"/>
</dbReference>
<evidence type="ECO:0000256" key="3">
    <source>
        <dbReference type="ARBA" id="ARBA00022617"/>
    </source>
</evidence>
<keyword evidence="9" id="KW-0963">Cytoplasm</keyword>
<evidence type="ECO:0000313" key="11">
    <source>
        <dbReference type="EMBL" id="PIP53319.1"/>
    </source>
</evidence>
<dbReference type="Gene3D" id="3.20.20.70">
    <property type="entry name" value="Aldolase class I"/>
    <property type="match status" value="1"/>
</dbReference>
<comment type="subcellular location">
    <subcellularLocation>
        <location evidence="9">Cytoplasm</location>
    </subcellularLocation>
</comment>
<proteinExistence type="inferred from homology"/>
<organism evidence="11 12">
    <name type="scientific">Candidatus Beckwithbacteria bacterium CG23_combo_of_CG06-09_8_20_14_all_34_8</name>
    <dbReference type="NCBI Taxonomy" id="1974497"/>
    <lineage>
        <taxon>Bacteria</taxon>
        <taxon>Candidatus Beckwithiibacteriota</taxon>
    </lineage>
</organism>
<evidence type="ECO:0000256" key="9">
    <source>
        <dbReference type="RuleBase" id="RU364116"/>
    </source>
</evidence>
<dbReference type="GO" id="GO:0006779">
    <property type="term" value="P:porphyrin-containing compound biosynthetic process"/>
    <property type="evidence" value="ECO:0007669"/>
    <property type="project" value="InterPro"/>
</dbReference>
<keyword evidence="3 9" id="KW-0349">Heme</keyword>
<keyword evidence="7 9" id="KW-0411">Iron-sulfur</keyword>
<dbReference type="SFLD" id="SFLDF00562">
    <property type="entry name" value="HemN-like__clustered_with_heat"/>
    <property type="match status" value="1"/>
</dbReference>
<dbReference type="SFLD" id="SFLDG01065">
    <property type="entry name" value="anaerobic_coproporphyrinogen-I"/>
    <property type="match status" value="1"/>
</dbReference>
<dbReference type="SFLD" id="SFLDG01082">
    <property type="entry name" value="B12-binding_domain_containing"/>
    <property type="match status" value="1"/>
</dbReference>
<sequence>MFWCINSHIILRLYMANISLYFHIPFCARKCPYCGFFSRSNKSQLWQNYFEALKVELLNYKSDLKDTFIDSIYIGGGTPTLVPADNIYHLLKTLESNFCINKNCEITLECNPESLTKDKLLTYQKSNINRLSIGIQTTNRQLLREIGRNYTFETVKEKYQLVRKLGFNNINLDLIFGFPKQSLESFETDLQNIIELNPEHIACYGLELDEKSYWGRLNNLGKFEPVSNELNRQMYHMAIKLLKKAGYKHYEISNWAKLGFECRHNYSFWQYQPYIGIGAGAHSFCQFKRWSNVENIERYIVNINRHRINNNKKITTKKVDIDKEKLMLGLRLREGIDQDKLTLEFVKKFDPFLTALINEGLLTKSDNTIYLTEKGLDVENQVIKYFFDAI</sequence>
<keyword evidence="5 9" id="KW-0479">Metal-binding</keyword>
<dbReference type="GO" id="GO:0004109">
    <property type="term" value="F:coproporphyrinogen oxidase activity"/>
    <property type="evidence" value="ECO:0007669"/>
    <property type="project" value="InterPro"/>
</dbReference>
<dbReference type="Proteomes" id="UP000229459">
    <property type="component" value="Unassembled WGS sequence"/>
</dbReference>
<dbReference type="InterPro" id="IPR004559">
    <property type="entry name" value="HemW-like"/>
</dbReference>
<dbReference type="InterPro" id="IPR010723">
    <property type="entry name" value="HemN_C"/>
</dbReference>
<dbReference type="AlphaFoldDB" id="A0A2H0B6R4"/>
<dbReference type="GO" id="GO:0046872">
    <property type="term" value="F:metal ion binding"/>
    <property type="evidence" value="ECO:0007669"/>
    <property type="project" value="UniProtKB-UniRule"/>
</dbReference>
<evidence type="ECO:0000256" key="2">
    <source>
        <dbReference type="ARBA" id="ARBA00017228"/>
    </source>
</evidence>
<name>A0A2H0B6R4_9BACT</name>
<evidence type="ECO:0000256" key="4">
    <source>
        <dbReference type="ARBA" id="ARBA00022691"/>
    </source>
</evidence>
<dbReference type="InterPro" id="IPR034505">
    <property type="entry name" value="Coproporphyrinogen-III_oxidase"/>
</dbReference>
<comment type="function">
    <text evidence="9">Probably acts as a heme chaperone, transferring heme to an unknown acceptor. Binds one molecule of heme per monomer, possibly covalently. Binds 1 [4Fe-4S] cluster. The cluster is coordinated with 3 cysteines and an exchangeable S-adenosyl-L-methionine.</text>
</comment>
<protein>
    <recommendedName>
        <fullName evidence="2 9">Heme chaperone HemW</fullName>
    </recommendedName>
</protein>
<accession>A0A2H0B6R4</accession>